<dbReference type="Proteomes" id="UP001174136">
    <property type="component" value="Unassembled WGS sequence"/>
</dbReference>
<protein>
    <submittedName>
        <fullName evidence="1">Uncharacterized protein</fullName>
    </submittedName>
</protein>
<dbReference type="AlphaFoldDB" id="A0AA47P704"/>
<accession>A0AA47P704</accession>
<reference evidence="1" key="1">
    <citation type="journal article" date="2023" name="Front. Mar. Sci.">
        <title>A new Merluccius polli reference genome to investigate the effects of global change in West African waters.</title>
        <authorList>
            <person name="Mateo J.L."/>
            <person name="Blanco-Fernandez C."/>
            <person name="Garcia-Vazquez E."/>
            <person name="Machado-Schiaffino G."/>
        </authorList>
    </citation>
    <scope>NUCLEOTIDE SEQUENCE</scope>
    <source>
        <strain evidence="1">C29</strain>
        <tissue evidence="1">Fin</tissue>
    </source>
</reference>
<keyword evidence="2" id="KW-1185">Reference proteome</keyword>
<evidence type="ECO:0000313" key="1">
    <source>
        <dbReference type="EMBL" id="KAK0149823.1"/>
    </source>
</evidence>
<sequence length="127" mass="14565">MPRVRNPLKRLAGKAAAHVPPSSVDYFRTEYFKVLDTVTLQFTERFENEGLLMIRKLEKVLLTGVTDDDVLPQYPEVYRPSLQVQLAMFKSKYDFQSSSEAATILQGMLPEVRGLFEQGRFPEFCEG</sequence>
<organism evidence="1 2">
    <name type="scientific">Merluccius polli</name>
    <name type="common">Benguela hake</name>
    <name type="synonym">Merluccius cadenati</name>
    <dbReference type="NCBI Taxonomy" id="89951"/>
    <lineage>
        <taxon>Eukaryota</taxon>
        <taxon>Metazoa</taxon>
        <taxon>Chordata</taxon>
        <taxon>Craniata</taxon>
        <taxon>Vertebrata</taxon>
        <taxon>Euteleostomi</taxon>
        <taxon>Actinopterygii</taxon>
        <taxon>Neopterygii</taxon>
        <taxon>Teleostei</taxon>
        <taxon>Neoteleostei</taxon>
        <taxon>Acanthomorphata</taxon>
        <taxon>Zeiogadaria</taxon>
        <taxon>Gadariae</taxon>
        <taxon>Gadiformes</taxon>
        <taxon>Gadoidei</taxon>
        <taxon>Merlucciidae</taxon>
        <taxon>Merluccius</taxon>
    </lineage>
</organism>
<name>A0AA47P704_MERPO</name>
<comment type="caution">
    <text evidence="1">The sequence shown here is derived from an EMBL/GenBank/DDBJ whole genome shotgun (WGS) entry which is preliminary data.</text>
</comment>
<proteinExistence type="predicted"/>
<gene>
    <name evidence="1" type="ORF">N1851_009416</name>
</gene>
<evidence type="ECO:0000313" key="2">
    <source>
        <dbReference type="Proteomes" id="UP001174136"/>
    </source>
</evidence>
<dbReference type="EMBL" id="JAOPHQ010001714">
    <property type="protein sequence ID" value="KAK0149823.1"/>
    <property type="molecule type" value="Genomic_DNA"/>
</dbReference>